<dbReference type="AlphaFoldDB" id="A0A0E9Q513"/>
<reference evidence="2" key="2">
    <citation type="journal article" date="2015" name="Fish Shellfish Immunol.">
        <title>Early steps in the European eel (Anguilla anguilla)-Vibrio vulnificus interaction in the gills: Role of the RtxA13 toxin.</title>
        <authorList>
            <person name="Callol A."/>
            <person name="Pajuelo D."/>
            <person name="Ebbesson L."/>
            <person name="Teles M."/>
            <person name="MacKenzie S."/>
            <person name="Amaro C."/>
        </authorList>
    </citation>
    <scope>NUCLEOTIDE SEQUENCE</scope>
</reference>
<keyword evidence="1" id="KW-0812">Transmembrane</keyword>
<proteinExistence type="predicted"/>
<protein>
    <submittedName>
        <fullName evidence="2">Uncharacterized protein</fullName>
    </submittedName>
</protein>
<feature type="transmembrane region" description="Helical" evidence="1">
    <location>
        <begin position="6"/>
        <end position="22"/>
    </location>
</feature>
<keyword evidence="1" id="KW-1133">Transmembrane helix</keyword>
<dbReference type="EMBL" id="GBXM01097374">
    <property type="protein sequence ID" value="JAH11203.1"/>
    <property type="molecule type" value="Transcribed_RNA"/>
</dbReference>
<keyword evidence="1" id="KW-0472">Membrane</keyword>
<evidence type="ECO:0000313" key="2">
    <source>
        <dbReference type="EMBL" id="JAH11203.1"/>
    </source>
</evidence>
<organism evidence="2">
    <name type="scientific">Anguilla anguilla</name>
    <name type="common">European freshwater eel</name>
    <name type="synonym">Muraena anguilla</name>
    <dbReference type="NCBI Taxonomy" id="7936"/>
    <lineage>
        <taxon>Eukaryota</taxon>
        <taxon>Metazoa</taxon>
        <taxon>Chordata</taxon>
        <taxon>Craniata</taxon>
        <taxon>Vertebrata</taxon>
        <taxon>Euteleostomi</taxon>
        <taxon>Actinopterygii</taxon>
        <taxon>Neopterygii</taxon>
        <taxon>Teleostei</taxon>
        <taxon>Anguilliformes</taxon>
        <taxon>Anguillidae</taxon>
        <taxon>Anguilla</taxon>
    </lineage>
</organism>
<reference evidence="2" key="1">
    <citation type="submission" date="2014-11" db="EMBL/GenBank/DDBJ databases">
        <authorList>
            <person name="Amaro Gonzalez C."/>
        </authorList>
    </citation>
    <scope>NUCLEOTIDE SEQUENCE</scope>
</reference>
<name>A0A0E9Q513_ANGAN</name>
<evidence type="ECO:0000256" key="1">
    <source>
        <dbReference type="SAM" id="Phobius"/>
    </source>
</evidence>
<accession>A0A0E9Q513</accession>
<sequence length="31" mass="3664">MSKKSFLSFLEMLCFIVLFFLSPKSLHIGLW</sequence>